<evidence type="ECO:0000313" key="5">
    <source>
        <dbReference type="Proteomes" id="UP000318571"/>
    </source>
</evidence>
<dbReference type="GO" id="GO:0005829">
    <property type="term" value="C:cytosol"/>
    <property type="evidence" value="ECO:0007669"/>
    <property type="project" value="TreeGrafter"/>
</dbReference>
<comment type="similarity">
    <text evidence="1">Belongs to the LTV1 family.</text>
</comment>
<proteinExistence type="inferred from homology"/>
<name>A0A553N772_TIGCA</name>
<feature type="region of interest" description="Disordered" evidence="3">
    <location>
        <begin position="166"/>
        <end position="189"/>
    </location>
</feature>
<dbReference type="GO" id="GO:0000056">
    <property type="term" value="P:ribosomal small subunit export from nucleus"/>
    <property type="evidence" value="ECO:0007669"/>
    <property type="project" value="TreeGrafter"/>
</dbReference>
<dbReference type="PANTHER" id="PTHR21531:SF0">
    <property type="entry name" value="PROTEIN LTV1 HOMOLOG"/>
    <property type="match status" value="1"/>
</dbReference>
<evidence type="ECO:0000256" key="2">
    <source>
        <dbReference type="ARBA" id="ARBA00021561"/>
    </source>
</evidence>
<sequence length="453" mass="51700">RVLLAQNPQDEARRLEIQKQKEAQREFGVFFDDDYDYLQHMKDTSQVEHDWSGAERFFIQRAQAQGPPPPPKPDYRPSVQLPGQVFASAREEKVGILNQAAPHSGPLLDWDPDIVETLDDAYEHTVVFTLKDEPTPCGPDGSDLPNDEDDLTLDDFLADGQQLCSDDDGENADAHSVDFSSDFDPREAEDEVGSLDGRFSFSEEETQTRFTQYSMSSSVVARNEQLSQLDEQFEKFYDEYTEDNTGGLDLDEIEGHQDDGSDLMRLMVQAYQVQQAEERRVPDLKAEVQARLASDSEDDQEDEEELIPMAENPKERWDCESILSTYSNIYHRPKMISEPSRKVRPIIISSKTGMPEDALGKGLTKGALRQLDRDTQVLDDETCTLASRVSALSIRPKHETLEEKKNRKKAFQQFKRERRMEKKANTLAFKEEKALQERNAINNRKNIQGGKIL</sequence>
<feature type="non-terminal residue" evidence="4">
    <location>
        <position position="1"/>
    </location>
</feature>
<dbReference type="InterPro" id="IPR007307">
    <property type="entry name" value="Ltv1"/>
</dbReference>
<dbReference type="AlphaFoldDB" id="A0A553N772"/>
<keyword evidence="5" id="KW-1185">Reference proteome</keyword>
<dbReference type="Pfam" id="PF04180">
    <property type="entry name" value="LTV"/>
    <property type="match status" value="2"/>
</dbReference>
<dbReference type="GO" id="GO:0005634">
    <property type="term" value="C:nucleus"/>
    <property type="evidence" value="ECO:0007669"/>
    <property type="project" value="TreeGrafter"/>
</dbReference>
<evidence type="ECO:0000256" key="3">
    <source>
        <dbReference type="SAM" id="MobiDB-lite"/>
    </source>
</evidence>
<reference evidence="4 5" key="1">
    <citation type="journal article" date="2018" name="Nat. Ecol. Evol.">
        <title>Genomic signatures of mitonuclear coevolution across populations of Tigriopus californicus.</title>
        <authorList>
            <person name="Barreto F.S."/>
            <person name="Watson E.T."/>
            <person name="Lima T.G."/>
            <person name="Willett C.S."/>
            <person name="Edmands S."/>
            <person name="Li W."/>
            <person name="Burton R.S."/>
        </authorList>
    </citation>
    <scope>NUCLEOTIDE SEQUENCE [LARGE SCALE GENOMIC DNA]</scope>
    <source>
        <strain evidence="4 5">San Diego</strain>
    </source>
</reference>
<gene>
    <name evidence="4" type="ORF">TCAL_03693</name>
</gene>
<protein>
    <recommendedName>
        <fullName evidence="2">Protein LTV1 homolog</fullName>
    </recommendedName>
</protein>
<dbReference type="GO" id="GO:0030688">
    <property type="term" value="C:preribosome, small subunit precursor"/>
    <property type="evidence" value="ECO:0007669"/>
    <property type="project" value="TreeGrafter"/>
</dbReference>
<evidence type="ECO:0000313" key="4">
    <source>
        <dbReference type="EMBL" id="TRY61285.1"/>
    </source>
</evidence>
<dbReference type="GO" id="GO:0042274">
    <property type="term" value="P:ribosomal small subunit biogenesis"/>
    <property type="evidence" value="ECO:0007669"/>
    <property type="project" value="InterPro"/>
</dbReference>
<dbReference type="STRING" id="6832.A0A553N772"/>
<dbReference type="EMBL" id="VCGU01000459">
    <property type="protein sequence ID" value="TRY61285.1"/>
    <property type="molecule type" value="Genomic_DNA"/>
</dbReference>
<dbReference type="PANTHER" id="PTHR21531">
    <property type="entry name" value="LOW-TEMPERATURE VIABILITY PROTEIN LTV1-RELATED"/>
    <property type="match status" value="1"/>
</dbReference>
<dbReference type="Proteomes" id="UP000318571">
    <property type="component" value="Chromosome 8"/>
</dbReference>
<comment type="caution">
    <text evidence="4">The sequence shown here is derived from an EMBL/GenBank/DDBJ whole genome shotgun (WGS) entry which is preliminary data.</text>
</comment>
<evidence type="ECO:0000256" key="1">
    <source>
        <dbReference type="ARBA" id="ARBA00009078"/>
    </source>
</evidence>
<organism evidence="4 5">
    <name type="scientific">Tigriopus californicus</name>
    <name type="common">Marine copepod</name>
    <dbReference type="NCBI Taxonomy" id="6832"/>
    <lineage>
        <taxon>Eukaryota</taxon>
        <taxon>Metazoa</taxon>
        <taxon>Ecdysozoa</taxon>
        <taxon>Arthropoda</taxon>
        <taxon>Crustacea</taxon>
        <taxon>Multicrustacea</taxon>
        <taxon>Hexanauplia</taxon>
        <taxon>Copepoda</taxon>
        <taxon>Harpacticoida</taxon>
        <taxon>Harpacticidae</taxon>
        <taxon>Tigriopus</taxon>
    </lineage>
</organism>
<dbReference type="OMA" id="HYVRERM"/>
<accession>A0A553N772</accession>